<name>A0AAD3D277_9STRA</name>
<feature type="transmembrane region" description="Helical" evidence="6">
    <location>
        <begin position="322"/>
        <end position="341"/>
    </location>
</feature>
<feature type="transmembrane region" description="Helical" evidence="6">
    <location>
        <begin position="218"/>
        <end position="243"/>
    </location>
</feature>
<dbReference type="GO" id="GO:0007189">
    <property type="term" value="P:adenylate cyclase-activating G protein-coupled receptor signaling pathway"/>
    <property type="evidence" value="ECO:0007669"/>
    <property type="project" value="TreeGrafter"/>
</dbReference>
<evidence type="ECO:0000256" key="4">
    <source>
        <dbReference type="ARBA" id="ARBA00023136"/>
    </source>
</evidence>
<keyword evidence="4 6" id="KW-0472">Membrane</keyword>
<keyword evidence="2 6" id="KW-0812">Transmembrane</keyword>
<keyword evidence="3 6" id="KW-1133">Transmembrane helix</keyword>
<dbReference type="AlphaFoldDB" id="A0AAD3D277"/>
<sequence length="425" mass="47512">MSNSIRSLDDAELNSTSTADFVFVAAVEPSFGLTERQNMTCAIAQTTSSTISLLATITVIIMINRSYKKLSSVFHRLLLGLCIADILSSSSLSLSTYPIPANESTTTIWNVNGTMDTCTAQGFFVFVGFLAAQLYNCSLCLYYLIVIKYNKKDEYIRRYVEPFLHAVPIGTSLSGGIIIATKQAFNPNASFCWIGSDPPRCYDDNDNTGSCRGKDAKILYLTFATVPYIVLPIVILTSMGLMYHTARQNEKKMSGYGIHTLRLKSTVKSGDIADGQERQDNSNRLWSKLKNLFQKSDQNLDASTSSRSNKLNKQSRAVLQKASAYSLAYFATYFFPLIITIRKSLQINDAGFVLTMLSRIFFPLQGFFNFMVFIYPRMLSAKKENEKVSWYRAFVCALQSKGVTPKGVGRKKGQKHSTKVKYSRL</sequence>
<protein>
    <recommendedName>
        <fullName evidence="7">G-protein coupled receptors family 1 profile domain-containing protein</fullName>
    </recommendedName>
</protein>
<dbReference type="SUPFAM" id="SSF81321">
    <property type="entry name" value="Family A G protein-coupled receptor-like"/>
    <property type="match status" value="1"/>
</dbReference>
<comment type="subcellular location">
    <subcellularLocation>
        <location evidence="1">Membrane</location>
        <topology evidence="1">Multi-pass membrane protein</topology>
    </subcellularLocation>
</comment>
<dbReference type="InterPro" id="IPR017452">
    <property type="entry name" value="GPCR_Rhodpsn_7TM"/>
</dbReference>
<dbReference type="PANTHER" id="PTHR23112:SF0">
    <property type="entry name" value="TRANSMEMBRANE PROTEIN 116"/>
    <property type="match status" value="1"/>
</dbReference>
<evidence type="ECO:0000313" key="8">
    <source>
        <dbReference type="EMBL" id="GFH55165.1"/>
    </source>
</evidence>
<feature type="transmembrane region" description="Helical" evidence="6">
    <location>
        <begin position="159"/>
        <end position="180"/>
    </location>
</feature>
<feature type="transmembrane region" description="Helical" evidence="6">
    <location>
        <begin position="120"/>
        <end position="147"/>
    </location>
</feature>
<feature type="transmembrane region" description="Helical" evidence="6">
    <location>
        <begin position="42"/>
        <end position="65"/>
    </location>
</feature>
<evidence type="ECO:0000256" key="3">
    <source>
        <dbReference type="ARBA" id="ARBA00022989"/>
    </source>
</evidence>
<proteinExistence type="predicted"/>
<keyword evidence="9" id="KW-1185">Reference proteome</keyword>
<organism evidence="8 9">
    <name type="scientific">Chaetoceros tenuissimus</name>
    <dbReference type="NCBI Taxonomy" id="426638"/>
    <lineage>
        <taxon>Eukaryota</taxon>
        <taxon>Sar</taxon>
        <taxon>Stramenopiles</taxon>
        <taxon>Ochrophyta</taxon>
        <taxon>Bacillariophyta</taxon>
        <taxon>Coscinodiscophyceae</taxon>
        <taxon>Chaetocerotophycidae</taxon>
        <taxon>Chaetocerotales</taxon>
        <taxon>Chaetocerotaceae</taxon>
        <taxon>Chaetoceros</taxon>
    </lineage>
</organism>
<dbReference type="PANTHER" id="PTHR23112">
    <property type="entry name" value="G PROTEIN-COUPLED RECEPTOR 157-RELATED"/>
    <property type="match status" value="1"/>
</dbReference>
<dbReference type="Gene3D" id="1.20.1070.10">
    <property type="entry name" value="Rhodopsin 7-helix transmembrane proteins"/>
    <property type="match status" value="1"/>
</dbReference>
<dbReference type="EMBL" id="BLLK01000047">
    <property type="protein sequence ID" value="GFH55165.1"/>
    <property type="molecule type" value="Genomic_DNA"/>
</dbReference>
<feature type="domain" description="G-protein coupled receptors family 1 profile" evidence="7">
    <location>
        <begin position="55"/>
        <end position="373"/>
    </location>
</feature>
<evidence type="ECO:0000259" key="7">
    <source>
        <dbReference type="PROSITE" id="PS50262"/>
    </source>
</evidence>
<feature type="transmembrane region" description="Helical" evidence="6">
    <location>
        <begin position="353"/>
        <end position="375"/>
    </location>
</feature>
<reference evidence="8 9" key="1">
    <citation type="journal article" date="2021" name="Sci. Rep.">
        <title>The genome of the diatom Chaetoceros tenuissimus carries an ancient integrated fragment of an extant virus.</title>
        <authorList>
            <person name="Hongo Y."/>
            <person name="Kimura K."/>
            <person name="Takaki Y."/>
            <person name="Yoshida Y."/>
            <person name="Baba S."/>
            <person name="Kobayashi G."/>
            <person name="Nagasaki K."/>
            <person name="Hano T."/>
            <person name="Tomaru Y."/>
        </authorList>
    </citation>
    <scope>NUCLEOTIDE SEQUENCE [LARGE SCALE GENOMIC DNA]</scope>
    <source>
        <strain evidence="8 9">NIES-3715</strain>
    </source>
</reference>
<feature type="transmembrane region" description="Helical" evidence="6">
    <location>
        <begin position="77"/>
        <end position="100"/>
    </location>
</feature>
<dbReference type="PROSITE" id="PS50262">
    <property type="entry name" value="G_PROTEIN_RECEP_F1_2"/>
    <property type="match status" value="1"/>
</dbReference>
<feature type="compositionally biased region" description="Basic residues" evidence="5">
    <location>
        <begin position="408"/>
        <end position="425"/>
    </location>
</feature>
<feature type="region of interest" description="Disordered" evidence="5">
    <location>
        <begin position="405"/>
        <end position="425"/>
    </location>
</feature>
<evidence type="ECO:0000256" key="1">
    <source>
        <dbReference type="ARBA" id="ARBA00004141"/>
    </source>
</evidence>
<evidence type="ECO:0000256" key="6">
    <source>
        <dbReference type="SAM" id="Phobius"/>
    </source>
</evidence>
<gene>
    <name evidence="8" type="ORF">CTEN210_11641</name>
</gene>
<evidence type="ECO:0000256" key="5">
    <source>
        <dbReference type="SAM" id="MobiDB-lite"/>
    </source>
</evidence>
<evidence type="ECO:0000256" key="2">
    <source>
        <dbReference type="ARBA" id="ARBA00022692"/>
    </source>
</evidence>
<dbReference type="GO" id="GO:0004930">
    <property type="term" value="F:G protein-coupled receptor activity"/>
    <property type="evidence" value="ECO:0007669"/>
    <property type="project" value="TreeGrafter"/>
</dbReference>
<dbReference type="GO" id="GO:0005886">
    <property type="term" value="C:plasma membrane"/>
    <property type="evidence" value="ECO:0007669"/>
    <property type="project" value="TreeGrafter"/>
</dbReference>
<dbReference type="Proteomes" id="UP001054902">
    <property type="component" value="Unassembled WGS sequence"/>
</dbReference>
<comment type="caution">
    <text evidence="8">The sequence shown here is derived from an EMBL/GenBank/DDBJ whole genome shotgun (WGS) entry which is preliminary data.</text>
</comment>
<accession>A0AAD3D277</accession>
<evidence type="ECO:0000313" key="9">
    <source>
        <dbReference type="Proteomes" id="UP001054902"/>
    </source>
</evidence>